<dbReference type="Proteomes" id="UP000008743">
    <property type="component" value="Unassembled WGS sequence"/>
</dbReference>
<feature type="region of interest" description="Disordered" evidence="2">
    <location>
        <begin position="1096"/>
        <end position="1178"/>
    </location>
</feature>
<dbReference type="OrthoDB" id="418495at2759"/>
<dbReference type="GO" id="GO:0031410">
    <property type="term" value="C:cytoplasmic vesicle"/>
    <property type="evidence" value="ECO:0007669"/>
    <property type="project" value="TreeGrafter"/>
</dbReference>
<feature type="region of interest" description="Disordered" evidence="2">
    <location>
        <begin position="848"/>
        <end position="886"/>
    </location>
</feature>
<dbReference type="Pfam" id="PF02141">
    <property type="entry name" value="DENN"/>
    <property type="match status" value="1"/>
</dbReference>
<evidence type="ECO:0000256" key="1">
    <source>
        <dbReference type="PROSITE-ProRule" id="PRU00152"/>
    </source>
</evidence>
<gene>
    <name evidence="5" type="ORF">CAOG_000564</name>
</gene>
<dbReference type="InterPro" id="IPR043153">
    <property type="entry name" value="DENN_C"/>
</dbReference>
<dbReference type="STRING" id="595528.A0A0D2VGJ8"/>
<dbReference type="InterPro" id="IPR037516">
    <property type="entry name" value="Tripartite_DENN"/>
</dbReference>
<dbReference type="InterPro" id="IPR051696">
    <property type="entry name" value="DENN_Domain_GEFs"/>
</dbReference>
<feature type="domain" description="PLAT" evidence="3">
    <location>
        <begin position="1496"/>
        <end position="1614"/>
    </location>
</feature>
<dbReference type="PANTHER" id="PTHR12296:SF21">
    <property type="entry name" value="DENN DOMAIN-CONTAINING PROTEIN 3"/>
    <property type="match status" value="1"/>
</dbReference>
<evidence type="ECO:0000259" key="3">
    <source>
        <dbReference type="PROSITE" id="PS50095"/>
    </source>
</evidence>
<feature type="compositionally biased region" description="Polar residues" evidence="2">
    <location>
        <begin position="864"/>
        <end position="877"/>
    </location>
</feature>
<evidence type="ECO:0000313" key="5">
    <source>
        <dbReference type="EMBL" id="KJE89002.1"/>
    </source>
</evidence>
<dbReference type="GO" id="GO:0032483">
    <property type="term" value="P:regulation of Rab protein signal transduction"/>
    <property type="evidence" value="ECO:0007669"/>
    <property type="project" value="TreeGrafter"/>
</dbReference>
<name>A0A0D2VGJ8_CAPO3</name>
<feature type="region of interest" description="Disordered" evidence="2">
    <location>
        <begin position="774"/>
        <end position="796"/>
    </location>
</feature>
<feature type="region of interest" description="Disordered" evidence="2">
    <location>
        <begin position="1404"/>
        <end position="1435"/>
    </location>
</feature>
<feature type="compositionally biased region" description="Polar residues" evidence="2">
    <location>
        <begin position="203"/>
        <end position="212"/>
    </location>
</feature>
<accession>A0A0D2VGJ8</accession>
<dbReference type="SMART" id="SM00799">
    <property type="entry name" value="DENN"/>
    <property type="match status" value="1"/>
</dbReference>
<proteinExistence type="predicted"/>
<evidence type="ECO:0000313" key="6">
    <source>
        <dbReference type="Proteomes" id="UP000008743"/>
    </source>
</evidence>
<dbReference type="PANTHER" id="PTHR12296">
    <property type="entry name" value="DENN DOMAIN-CONTAINING PROTEIN 4"/>
    <property type="match status" value="1"/>
</dbReference>
<reference evidence="6" key="1">
    <citation type="submission" date="2011-02" db="EMBL/GenBank/DDBJ databases">
        <title>The Genome Sequence of Capsaspora owczarzaki ATCC 30864.</title>
        <authorList>
            <person name="Russ C."/>
            <person name="Cuomo C."/>
            <person name="Burger G."/>
            <person name="Gray M.W."/>
            <person name="Holland P.W.H."/>
            <person name="King N."/>
            <person name="Lang F.B.F."/>
            <person name="Roger A.J."/>
            <person name="Ruiz-Trillo I."/>
            <person name="Young S.K."/>
            <person name="Zeng Q."/>
            <person name="Gargeya S."/>
            <person name="Alvarado L."/>
            <person name="Berlin A."/>
            <person name="Chapman S.B."/>
            <person name="Chen Z."/>
            <person name="Freedman E."/>
            <person name="Gellesch M."/>
            <person name="Goldberg J."/>
            <person name="Griggs A."/>
            <person name="Gujja S."/>
            <person name="Heilman E."/>
            <person name="Heiman D."/>
            <person name="Howarth C."/>
            <person name="Mehta T."/>
            <person name="Neiman D."/>
            <person name="Pearson M."/>
            <person name="Roberts A."/>
            <person name="Saif S."/>
            <person name="Shea T."/>
            <person name="Shenoy N."/>
            <person name="Sisk P."/>
            <person name="Stolte C."/>
            <person name="Sykes S."/>
            <person name="White J."/>
            <person name="Yandava C."/>
            <person name="Haas B."/>
            <person name="Nusbaum C."/>
            <person name="Birren B."/>
        </authorList>
    </citation>
    <scope>NUCLEOTIDE SEQUENCE</scope>
    <source>
        <strain evidence="6">ATCC 30864</strain>
    </source>
</reference>
<dbReference type="eggNOG" id="KOG3569">
    <property type="taxonomic scope" value="Eukaryota"/>
</dbReference>
<dbReference type="InterPro" id="IPR005113">
    <property type="entry name" value="uDENN_dom"/>
</dbReference>
<dbReference type="RefSeq" id="XP_004365435.2">
    <property type="nucleotide sequence ID" value="XM_004365378.2"/>
</dbReference>
<dbReference type="PROSITE" id="PS50095">
    <property type="entry name" value="PLAT"/>
    <property type="match status" value="1"/>
</dbReference>
<dbReference type="SUPFAM" id="SSF49723">
    <property type="entry name" value="Lipase/lipooxygenase domain (PLAT/LH2 domain)"/>
    <property type="match status" value="1"/>
</dbReference>
<keyword evidence="6" id="KW-1185">Reference proteome</keyword>
<organism evidence="5 6">
    <name type="scientific">Capsaspora owczarzaki (strain ATCC 30864)</name>
    <dbReference type="NCBI Taxonomy" id="595528"/>
    <lineage>
        <taxon>Eukaryota</taxon>
        <taxon>Filasterea</taxon>
        <taxon>Capsaspora</taxon>
    </lineage>
</organism>
<dbReference type="InterPro" id="IPR001194">
    <property type="entry name" value="cDENN_dom"/>
</dbReference>
<feature type="domain" description="UDENN" evidence="4">
    <location>
        <begin position="69"/>
        <end position="577"/>
    </location>
</feature>
<sequence length="1614" mass="176823">MDPLPTRIAQADSKLQMDPASELAAALDRPTARGDWAEPSGAADVADAAADGAATATAADLLHLLPLEAKIVDTILLFNSVSKDDGTFDTFPEIDSPDWKSFIETVPLFCFPSESWLVEQPATPFARGSQATMPAVVRGRSVSDESSGSASNATAAREPYFRSHSFVLTDALGCHRYGVCTVLLTPTGQPVTDHTRTQRAHQRASNQSTQSAPDALESASIGQLRRTSRGRKSLSLPSTMLQTALNYADPVISRFPDVPGCTWRAVALLSRLPLFDSLFKISRSLLGIWSDTPEELDNWCLHLTYSLPTPPVGGLSVEFQVGSELVSVSRPASRRLVDVDTSVLLSTLSPSSILQVYGSLLLEKSVILHSTNLEALTATCESFRSLLFPFEWEHVYIPILPPSLLLVVQSPAPFFLGMHTDAFLECSDEIDEGVVVVDLEADIIRNGATLGRNHHLKLLKLLQQAQQRRFEERYDTPRPRRSAVALADVAPGESIQPASKRGADETVHSLLLDAFAMFGWRFAAAIACYHDDSTSELDVIALCAAHPELDSKFVESFCETSAYFRLLDNSRLRARLGSSPLRAPEWTSARAHLALKVPPPVSSATEGYHSRLLGKRFLQLSSSLLPLFLWKPTEFLVEFLTVAIDRQHSQLQLQGALTATFDATLCDLVMMRASALFSMKLYACAVQDILILLELCRPKPQQSEQPQQKEPSQPPFHSTVLRDCIHIIKEDVPPELVHKLHPALWELLNSSSTAIAPPSATELMVHPFCAHATGSHSSRNSAIDPSLSNDSYLSSTEKGALQQQQALADRPKLASAQSTVDAALVQDIAMRRPSVALTSATMRRRMSIAPQSLIPTSARRLYKQPTQAEPTEASKQPASPVGSPADSNRLLILNATSSAAKSRPLPLLPGRVLESNGFQVLQQGMRTRASVTAHSIISPATSVSSLSAASSEEDLLPPLDHLSALELSIQMLEILAELFRIIGHTEATGFVVSDPSRVALISYTSAFQNFARFAEQLSTVQIHKVFASIEEKLCFFLNIRSALLMHAVLELGGPTYRHQWQFLYSIARYQLGGRLYSVADIDETILRYSDPLTSAPLASTGKSKTTTTTPPLRRGLSRGVRQMSVRTRSRATDLDEFVSPNGSKSNLCEPSQASPHQATSQPSNPVQGGASSAKTRQQQLVNSLTPSQLISQDLALHENFRFISFACFNGTNSSPFVQIYKPDTVWEQLRMGAVLFVNEQVSVLSPSVVLPVHFRWYFDDFGEQKKDIVNWLLSLPESQAAVALSTLSAAERRRLSIEIRKPAWHFRLHWLELDPLSPNAPALQTLRVKVHTGGDRCNFDLEQCALSIQLQGDRDQLTPYVALEENGDAASFTIGSSTSFKILVPSHVSVGSIVKARLRVSSRPRAVQARPRRGNTTPDATQVLGPEGRSGAGALATNDREEDDVAELFDLSATDLWWLPSSVSIGLDLDTTPQTLLVNEQVMDGVTRDVSFSPLRIFEVTLHTAHSQSVNVSASVQFVGAHGFSAPYRVTPGSASNYMKFTGESPTMFIIDTPAPIGDLTGIKLRIDGFSLFSSRKWKLDRIEVYEPLALSTRIFITNHVVRLDDENNWVLFS</sequence>
<dbReference type="InterPro" id="IPR036392">
    <property type="entry name" value="PLAT/LH2_dom_sf"/>
</dbReference>
<dbReference type="Pfam" id="PF03456">
    <property type="entry name" value="uDENN"/>
    <property type="match status" value="1"/>
</dbReference>
<dbReference type="Gene3D" id="3.40.50.11500">
    <property type="match status" value="1"/>
</dbReference>
<dbReference type="InterPro" id="IPR001024">
    <property type="entry name" value="PLAT/LH2_dom"/>
</dbReference>
<dbReference type="InParanoid" id="A0A0D2VGJ8"/>
<evidence type="ECO:0000259" key="4">
    <source>
        <dbReference type="PROSITE" id="PS50211"/>
    </source>
</evidence>
<dbReference type="Pfam" id="PF04784">
    <property type="entry name" value="DUF547"/>
    <property type="match status" value="1"/>
</dbReference>
<dbReference type="Gene3D" id="2.60.60.20">
    <property type="entry name" value="PLAT/LH2 domain"/>
    <property type="match status" value="1"/>
</dbReference>
<feature type="region of interest" description="Disordered" evidence="2">
    <location>
        <begin position="188"/>
        <end position="235"/>
    </location>
</feature>
<dbReference type="InterPro" id="IPR006869">
    <property type="entry name" value="DUF547"/>
</dbReference>
<protein>
    <recommendedName>
        <fullName evidence="7">UDENN domain-containing protein</fullName>
    </recommendedName>
</protein>
<dbReference type="PROSITE" id="PS50211">
    <property type="entry name" value="DENN"/>
    <property type="match status" value="1"/>
</dbReference>
<dbReference type="EMBL" id="KE346360">
    <property type="protein sequence ID" value="KJE89002.1"/>
    <property type="molecule type" value="Genomic_DNA"/>
</dbReference>
<evidence type="ECO:0000256" key="2">
    <source>
        <dbReference type="SAM" id="MobiDB-lite"/>
    </source>
</evidence>
<feature type="compositionally biased region" description="Polar residues" evidence="2">
    <location>
        <begin position="1140"/>
        <end position="1178"/>
    </location>
</feature>
<evidence type="ECO:0008006" key="7">
    <source>
        <dbReference type="Google" id="ProtNLM"/>
    </source>
</evidence>
<comment type="caution">
    <text evidence="1">Lacks conserved residue(s) required for the propagation of feature annotation.</text>
</comment>
<feature type="compositionally biased region" description="Low complexity" evidence="2">
    <location>
        <begin position="1099"/>
        <end position="1114"/>
    </location>
</feature>